<gene>
    <name evidence="2" type="ORF">LITE_LOCUS36538</name>
</gene>
<feature type="transmembrane region" description="Helical" evidence="1">
    <location>
        <begin position="35"/>
        <end position="55"/>
    </location>
</feature>
<keyword evidence="1" id="KW-0812">Transmembrane</keyword>
<sequence>MQGPLSVWLVKHGLVDRTLSFDYQGIESLQIKLEIGIPLLSFYMYMVTIICVPNVPMM</sequence>
<protein>
    <submittedName>
        <fullName evidence="2">Uncharacterized protein</fullName>
    </submittedName>
</protein>
<keyword evidence="3" id="KW-1185">Reference proteome</keyword>
<keyword evidence="1" id="KW-0472">Membrane</keyword>
<proteinExistence type="predicted"/>
<dbReference type="EMBL" id="CAMGYJ010000008">
    <property type="protein sequence ID" value="CAI0465280.1"/>
    <property type="molecule type" value="Genomic_DNA"/>
</dbReference>
<name>A0AAV0P2U7_9ROSI</name>
<dbReference type="AlphaFoldDB" id="A0AAV0P2U7"/>
<dbReference type="Proteomes" id="UP001154282">
    <property type="component" value="Unassembled WGS sequence"/>
</dbReference>
<evidence type="ECO:0000313" key="2">
    <source>
        <dbReference type="EMBL" id="CAI0465280.1"/>
    </source>
</evidence>
<accession>A0AAV0P2U7</accession>
<evidence type="ECO:0000256" key="1">
    <source>
        <dbReference type="SAM" id="Phobius"/>
    </source>
</evidence>
<reference evidence="2" key="1">
    <citation type="submission" date="2022-08" db="EMBL/GenBank/DDBJ databases">
        <authorList>
            <person name="Gutierrez-Valencia J."/>
        </authorList>
    </citation>
    <scope>NUCLEOTIDE SEQUENCE</scope>
</reference>
<keyword evidence="1" id="KW-1133">Transmembrane helix</keyword>
<evidence type="ECO:0000313" key="3">
    <source>
        <dbReference type="Proteomes" id="UP001154282"/>
    </source>
</evidence>
<comment type="caution">
    <text evidence="2">The sequence shown here is derived from an EMBL/GenBank/DDBJ whole genome shotgun (WGS) entry which is preliminary data.</text>
</comment>
<organism evidence="2 3">
    <name type="scientific">Linum tenue</name>
    <dbReference type="NCBI Taxonomy" id="586396"/>
    <lineage>
        <taxon>Eukaryota</taxon>
        <taxon>Viridiplantae</taxon>
        <taxon>Streptophyta</taxon>
        <taxon>Embryophyta</taxon>
        <taxon>Tracheophyta</taxon>
        <taxon>Spermatophyta</taxon>
        <taxon>Magnoliopsida</taxon>
        <taxon>eudicotyledons</taxon>
        <taxon>Gunneridae</taxon>
        <taxon>Pentapetalae</taxon>
        <taxon>rosids</taxon>
        <taxon>fabids</taxon>
        <taxon>Malpighiales</taxon>
        <taxon>Linaceae</taxon>
        <taxon>Linum</taxon>
    </lineage>
</organism>